<reference evidence="2 3" key="1">
    <citation type="submission" date="2016-10" db="EMBL/GenBank/DDBJ databases">
        <title>Comparative genome analysis of multiple Pseudomonas spp. focuses on biocontrol and plant growth promoting traits.</title>
        <authorList>
            <person name="Tao X.-Y."/>
            <person name="Taylor C.G."/>
        </authorList>
    </citation>
    <scope>NUCLEOTIDE SEQUENCE [LARGE SCALE GENOMIC DNA]</scope>
    <source>
        <strain evidence="2 3">39A2</strain>
    </source>
</reference>
<evidence type="ECO:0000313" key="2">
    <source>
        <dbReference type="EMBL" id="RON55933.1"/>
    </source>
</evidence>
<comment type="caution">
    <text evidence="2">The sequence shown here is derived from an EMBL/GenBank/DDBJ whole genome shotgun (WGS) entry which is preliminary data.</text>
</comment>
<feature type="domain" description="DUF4145" evidence="1">
    <location>
        <begin position="1"/>
        <end position="63"/>
    </location>
</feature>
<dbReference type="Proteomes" id="UP000283627">
    <property type="component" value="Unassembled WGS sequence"/>
</dbReference>
<evidence type="ECO:0000259" key="1">
    <source>
        <dbReference type="Pfam" id="PF13643"/>
    </source>
</evidence>
<gene>
    <name evidence="2" type="ORF">BK665_08185</name>
</gene>
<dbReference type="EMBL" id="MOBP01000005">
    <property type="protein sequence ID" value="RON55933.1"/>
    <property type="molecule type" value="Genomic_DNA"/>
</dbReference>
<dbReference type="InterPro" id="IPR025285">
    <property type="entry name" value="DUF4145"/>
</dbReference>
<name>A0A423KNI6_9PSED</name>
<sequence length="183" mass="20999">MCNHLEISGRNLQQRIDALFKNGHVSNGEKRRLHAIRFLGNDAAHEIKEPEYHDIRVALDIIEHLLNNVFILERKAGYLNTVTENYVDFIKLLKACAHNHVPDKAFSLAELLGKQIKLIPSGPSFDQFELQLSQEVDSGVIKFLTKSSVEIGKGKKISLYEINELQLYDDEDFDFIFDDENPF</sequence>
<dbReference type="AlphaFoldDB" id="A0A423KNI6"/>
<protein>
    <recommendedName>
        <fullName evidence="1">DUF4145 domain-containing protein</fullName>
    </recommendedName>
</protein>
<dbReference type="Pfam" id="PF13643">
    <property type="entry name" value="DUF4145"/>
    <property type="match status" value="1"/>
</dbReference>
<proteinExistence type="predicted"/>
<evidence type="ECO:0000313" key="3">
    <source>
        <dbReference type="Proteomes" id="UP000283627"/>
    </source>
</evidence>
<accession>A0A423KNI6</accession>
<organism evidence="2 3">
    <name type="scientific">Pseudomonas frederiksbergensis</name>
    <dbReference type="NCBI Taxonomy" id="104087"/>
    <lineage>
        <taxon>Bacteria</taxon>
        <taxon>Pseudomonadati</taxon>
        <taxon>Pseudomonadota</taxon>
        <taxon>Gammaproteobacteria</taxon>
        <taxon>Pseudomonadales</taxon>
        <taxon>Pseudomonadaceae</taxon>
        <taxon>Pseudomonas</taxon>
    </lineage>
</organism>